<dbReference type="FunFam" id="3.30.559.10:FF:000004">
    <property type="entry name" value="Acetyltransferase component of pyruvate dehydrogenase complex"/>
    <property type="match status" value="1"/>
</dbReference>
<dbReference type="InterPro" id="IPR004167">
    <property type="entry name" value="PSBD"/>
</dbReference>
<dbReference type="InterPro" id="IPR050743">
    <property type="entry name" value="2-oxoacid_DH_E2_comp"/>
</dbReference>
<keyword evidence="7" id="KW-0012">Acyltransferase</keyword>
<dbReference type="Gene3D" id="4.10.320.10">
    <property type="entry name" value="E3-binding domain"/>
    <property type="match status" value="1"/>
</dbReference>
<feature type="compositionally biased region" description="Basic and acidic residues" evidence="12">
    <location>
        <begin position="93"/>
        <end position="118"/>
    </location>
</feature>
<dbReference type="InterPro" id="IPR011053">
    <property type="entry name" value="Single_hybrid_motif"/>
</dbReference>
<evidence type="ECO:0000313" key="15">
    <source>
        <dbReference type="EMBL" id="SVA32004.1"/>
    </source>
</evidence>
<dbReference type="GO" id="GO:0004742">
    <property type="term" value="F:dihydrolipoyllysine-residue acetyltransferase activity"/>
    <property type="evidence" value="ECO:0007669"/>
    <property type="project" value="UniProtKB-EC"/>
</dbReference>
<dbReference type="PROSITE" id="PS00189">
    <property type="entry name" value="LIPOYL"/>
    <property type="match status" value="2"/>
</dbReference>
<evidence type="ECO:0000256" key="8">
    <source>
        <dbReference type="ARBA" id="ARBA00025211"/>
    </source>
</evidence>
<evidence type="ECO:0000259" key="13">
    <source>
        <dbReference type="PROSITE" id="PS50968"/>
    </source>
</evidence>
<dbReference type="InterPro" id="IPR000089">
    <property type="entry name" value="Biotin_lipoyl"/>
</dbReference>
<keyword evidence="5" id="KW-0808">Transferase</keyword>
<evidence type="ECO:0000256" key="11">
    <source>
        <dbReference type="ARBA" id="ARBA00048370"/>
    </source>
</evidence>
<evidence type="ECO:0000256" key="7">
    <source>
        <dbReference type="ARBA" id="ARBA00023315"/>
    </source>
</evidence>
<comment type="catalytic activity">
    <reaction evidence="11">
        <text>N(6)-[(R)-dihydrolipoyl]-L-lysyl-[protein] + acetyl-CoA = N(6)-[(R)-S(8)-acetyldihydrolipoyl]-L-lysyl-[protein] + CoA</text>
        <dbReference type="Rhea" id="RHEA:17017"/>
        <dbReference type="Rhea" id="RHEA-COMP:10475"/>
        <dbReference type="Rhea" id="RHEA-COMP:10478"/>
        <dbReference type="ChEBI" id="CHEBI:57287"/>
        <dbReference type="ChEBI" id="CHEBI:57288"/>
        <dbReference type="ChEBI" id="CHEBI:83100"/>
        <dbReference type="ChEBI" id="CHEBI:83111"/>
        <dbReference type="EC" id="2.3.1.12"/>
    </reaction>
</comment>
<dbReference type="Pfam" id="PF02817">
    <property type="entry name" value="E3_binding"/>
    <property type="match status" value="1"/>
</dbReference>
<evidence type="ECO:0000256" key="1">
    <source>
        <dbReference type="ARBA" id="ARBA00001938"/>
    </source>
</evidence>
<comment type="similarity">
    <text evidence="2">Belongs to the 2-oxoacid dehydrogenase family.</text>
</comment>
<dbReference type="SUPFAM" id="SSF52777">
    <property type="entry name" value="CoA-dependent acyltransferases"/>
    <property type="match status" value="1"/>
</dbReference>
<dbReference type="PROSITE" id="PS50968">
    <property type="entry name" value="BIOTINYL_LIPOYL"/>
    <property type="match status" value="2"/>
</dbReference>
<dbReference type="SUPFAM" id="SSF47005">
    <property type="entry name" value="Peripheral subunit-binding domain of 2-oxo acid dehydrogenase complex"/>
    <property type="match status" value="1"/>
</dbReference>
<dbReference type="InterPro" id="IPR001078">
    <property type="entry name" value="2-oxoacid_DH_actylTfrase"/>
</dbReference>
<proteinExistence type="inferred from homology"/>
<dbReference type="AlphaFoldDB" id="A0A381UVK9"/>
<evidence type="ECO:0000259" key="14">
    <source>
        <dbReference type="PROSITE" id="PS51826"/>
    </source>
</evidence>
<protein>
    <recommendedName>
        <fullName evidence="4">Dihydrolipoyllysine-residue acetyltransferase component of pyruvate dehydrogenase complex</fullName>
        <ecNumber evidence="3">2.3.1.12</ecNumber>
    </recommendedName>
    <alternativeName>
        <fullName evidence="9">Dihydrolipoamide acetyltransferase component of pyruvate dehydrogenase complex</fullName>
    </alternativeName>
    <alternativeName>
        <fullName evidence="10">E2</fullName>
    </alternativeName>
</protein>
<dbReference type="InterPro" id="IPR003016">
    <property type="entry name" value="2-oxoA_DH_lipoyl-BS"/>
</dbReference>
<dbReference type="Gene3D" id="2.40.50.100">
    <property type="match status" value="2"/>
</dbReference>
<evidence type="ECO:0000256" key="5">
    <source>
        <dbReference type="ARBA" id="ARBA00022679"/>
    </source>
</evidence>
<dbReference type="GO" id="GO:0005737">
    <property type="term" value="C:cytoplasm"/>
    <property type="evidence" value="ECO:0007669"/>
    <property type="project" value="TreeGrafter"/>
</dbReference>
<dbReference type="CDD" id="cd06849">
    <property type="entry name" value="lipoyl_domain"/>
    <property type="match status" value="2"/>
</dbReference>
<keyword evidence="6" id="KW-0450">Lipoyl</keyword>
<comment type="cofactor">
    <cofactor evidence="1">
        <name>(R)-lipoate</name>
        <dbReference type="ChEBI" id="CHEBI:83088"/>
    </cofactor>
</comment>
<name>A0A381UVK9_9ZZZZ</name>
<accession>A0A381UVK9</accession>
<sequence>MSLVEVRIPDVGDAEEVEVIEICVAEGDEIPIDTPLVVIESEKASMELPAEVAGKVVGISLAVGDIVNEGDLVATIETDGNPARTDAADSNIDEVREDKTSAVERRRHVPRETDDGNRDAPTLAGTPQVEVRVPDLGDAEDVVVIEVPVAPGDAVLVDDPLVVIESEKASMEIPSPVNGKVKSIALAVDDEVVEGALVAVIAPGDPTNVAVGIRQANVAPSSVVPDLDTSTPKIRKTQPLEPGVQLTDETIYAGPAVRRLARELGVELNALQGSGAQGRIVKDDVKAYVKAVLTSSSDPNQAVLPSVPSEDFTQYGAIEEVELSRVRRTGAVNLHRSWLNVVHVTQHDLVDATHLEDVRAKMKRDEGIESLTPLAFVLKACALSLAEFPRFNASLGPTLRTLILKKYCHIGFAVDTDAGLLVPVIRDVDEKGIVDLAEEVTELSQLARGRKLRPEHMAGGCFTVSSLGAIGGTGFTPIVNAPELAILGIARMDTQPLWDGQQFVPRKMLPVSLSYDHRAINGAEAGRFVQRLGQILTEPESLLR</sequence>
<evidence type="ECO:0000256" key="9">
    <source>
        <dbReference type="ARBA" id="ARBA00029730"/>
    </source>
</evidence>
<dbReference type="GO" id="GO:0006086">
    <property type="term" value="P:pyruvate decarboxylation to acetyl-CoA"/>
    <property type="evidence" value="ECO:0007669"/>
    <property type="project" value="TreeGrafter"/>
</dbReference>
<feature type="domain" description="Lipoyl-binding" evidence="13">
    <location>
        <begin position="128"/>
        <end position="202"/>
    </location>
</feature>
<dbReference type="EC" id="2.3.1.12" evidence="3"/>
<dbReference type="SUPFAM" id="SSF51230">
    <property type="entry name" value="Single hybrid motif"/>
    <property type="match status" value="2"/>
</dbReference>
<dbReference type="PANTHER" id="PTHR43178">
    <property type="entry name" value="DIHYDROLIPOAMIDE ACETYLTRANSFERASE COMPONENT OF PYRUVATE DEHYDROGENASE COMPLEX"/>
    <property type="match status" value="1"/>
</dbReference>
<evidence type="ECO:0000256" key="3">
    <source>
        <dbReference type="ARBA" id="ARBA00013114"/>
    </source>
</evidence>
<evidence type="ECO:0000256" key="12">
    <source>
        <dbReference type="SAM" id="MobiDB-lite"/>
    </source>
</evidence>
<dbReference type="InterPro" id="IPR023213">
    <property type="entry name" value="CAT-like_dom_sf"/>
</dbReference>
<evidence type="ECO:0000256" key="6">
    <source>
        <dbReference type="ARBA" id="ARBA00022823"/>
    </source>
</evidence>
<comment type="function">
    <text evidence="8">The pyruvate dehydrogenase complex catalyzes the overall conversion of pyruvate to acetyl-CoA and CO(2). It contains multiple copies of three enzymatic components: pyruvate dehydrogenase (E1), dihydrolipoamide acetyltransferase (E2) and lipoamide dehydrogenase (E3).</text>
</comment>
<dbReference type="PROSITE" id="PS51826">
    <property type="entry name" value="PSBD"/>
    <property type="match status" value="1"/>
</dbReference>
<dbReference type="InterPro" id="IPR036625">
    <property type="entry name" value="E3-bd_dom_sf"/>
</dbReference>
<feature type="domain" description="Peripheral subunit-binding (PSBD)" evidence="14">
    <location>
        <begin position="252"/>
        <end position="289"/>
    </location>
</feature>
<dbReference type="EMBL" id="UINC01007203">
    <property type="protein sequence ID" value="SVA32004.1"/>
    <property type="molecule type" value="Genomic_DNA"/>
</dbReference>
<dbReference type="GO" id="GO:0031405">
    <property type="term" value="F:lipoic acid binding"/>
    <property type="evidence" value="ECO:0007669"/>
    <property type="project" value="TreeGrafter"/>
</dbReference>
<feature type="domain" description="Lipoyl-binding" evidence="13">
    <location>
        <begin position="3"/>
        <end position="77"/>
    </location>
</feature>
<dbReference type="Gene3D" id="3.30.559.10">
    <property type="entry name" value="Chloramphenicol acetyltransferase-like domain"/>
    <property type="match status" value="1"/>
</dbReference>
<dbReference type="Pfam" id="PF00198">
    <property type="entry name" value="2-oxoacid_dh"/>
    <property type="match status" value="1"/>
</dbReference>
<dbReference type="Pfam" id="PF00364">
    <property type="entry name" value="Biotin_lipoyl"/>
    <property type="match status" value="2"/>
</dbReference>
<evidence type="ECO:0000256" key="4">
    <source>
        <dbReference type="ARBA" id="ARBA00016300"/>
    </source>
</evidence>
<reference evidence="15" key="1">
    <citation type="submission" date="2018-05" db="EMBL/GenBank/DDBJ databases">
        <authorList>
            <person name="Lanie J.A."/>
            <person name="Ng W.-L."/>
            <person name="Kazmierczak K.M."/>
            <person name="Andrzejewski T.M."/>
            <person name="Davidsen T.M."/>
            <person name="Wayne K.J."/>
            <person name="Tettelin H."/>
            <person name="Glass J.I."/>
            <person name="Rusch D."/>
            <person name="Podicherti R."/>
            <person name="Tsui H.-C.T."/>
            <person name="Winkler M.E."/>
        </authorList>
    </citation>
    <scope>NUCLEOTIDE SEQUENCE</scope>
</reference>
<gene>
    <name evidence="15" type="ORF">METZ01_LOCUS84858</name>
</gene>
<evidence type="ECO:0000256" key="2">
    <source>
        <dbReference type="ARBA" id="ARBA00007317"/>
    </source>
</evidence>
<dbReference type="PANTHER" id="PTHR43178:SF2">
    <property type="entry name" value="DIHYDROLIPOYLLYSINE-RESIDUE ACETYLTRANSFERASE COMPONENT OF PYRUVATE DEHYDROGENASE COMPLEX"/>
    <property type="match status" value="1"/>
</dbReference>
<evidence type="ECO:0000256" key="10">
    <source>
        <dbReference type="ARBA" id="ARBA00031531"/>
    </source>
</evidence>
<organism evidence="15">
    <name type="scientific">marine metagenome</name>
    <dbReference type="NCBI Taxonomy" id="408172"/>
    <lineage>
        <taxon>unclassified sequences</taxon>
        <taxon>metagenomes</taxon>
        <taxon>ecological metagenomes</taxon>
    </lineage>
</organism>
<feature type="region of interest" description="Disordered" evidence="12">
    <location>
        <begin position="79"/>
        <end position="124"/>
    </location>
</feature>